<protein>
    <submittedName>
        <fullName evidence="1">Uncharacterized protein</fullName>
    </submittedName>
</protein>
<proteinExistence type="predicted"/>
<name>A0A0F9LR92_9ZZZZ</name>
<sequence>MASRSSDQNIEGLLSVKPGTVGDEIVRLGDTAVPSYDPTERVYQVYDQTVDGNEKTMWSIDTRAGDLYQAVSLIEAHVVSCRNGVGDQEGGAWVVRAAFSSYTAASTQLGATEVENDVAGAMRTGVNMLATIDFSGGLARLRIKGDAGNTHDWHATIRIWAVRRGRP</sequence>
<reference evidence="1" key="1">
    <citation type="journal article" date="2015" name="Nature">
        <title>Complex archaea that bridge the gap between prokaryotes and eukaryotes.</title>
        <authorList>
            <person name="Spang A."/>
            <person name="Saw J.H."/>
            <person name="Jorgensen S.L."/>
            <person name="Zaremba-Niedzwiedzka K."/>
            <person name="Martijn J."/>
            <person name="Lind A.E."/>
            <person name="van Eijk R."/>
            <person name="Schleper C."/>
            <person name="Guy L."/>
            <person name="Ettema T.J."/>
        </authorList>
    </citation>
    <scope>NUCLEOTIDE SEQUENCE</scope>
</reference>
<organism evidence="1">
    <name type="scientific">marine sediment metagenome</name>
    <dbReference type="NCBI Taxonomy" id="412755"/>
    <lineage>
        <taxon>unclassified sequences</taxon>
        <taxon>metagenomes</taxon>
        <taxon>ecological metagenomes</taxon>
    </lineage>
</organism>
<evidence type="ECO:0000313" key="1">
    <source>
        <dbReference type="EMBL" id="KKM57814.1"/>
    </source>
</evidence>
<accession>A0A0F9LR92</accession>
<dbReference type="AlphaFoldDB" id="A0A0F9LR92"/>
<gene>
    <name evidence="1" type="ORF">LCGC14_1550390</name>
</gene>
<comment type="caution">
    <text evidence="1">The sequence shown here is derived from an EMBL/GenBank/DDBJ whole genome shotgun (WGS) entry which is preliminary data.</text>
</comment>
<dbReference type="EMBL" id="LAZR01011844">
    <property type="protein sequence ID" value="KKM57814.1"/>
    <property type="molecule type" value="Genomic_DNA"/>
</dbReference>